<dbReference type="NCBIfam" id="NF005298">
    <property type="entry name" value="PRK06826.1"/>
    <property type="match status" value="1"/>
</dbReference>
<gene>
    <name evidence="12" type="ORF">BHF68_12020</name>
</gene>
<dbReference type="Gene3D" id="2.40.50.140">
    <property type="entry name" value="Nucleic acid-binding proteins"/>
    <property type="match status" value="1"/>
</dbReference>
<dbReference type="Proteomes" id="UP000094296">
    <property type="component" value="Unassembled WGS sequence"/>
</dbReference>
<dbReference type="InterPro" id="IPR041931">
    <property type="entry name" value="DNA_pol3_alpha_thumb_dom"/>
</dbReference>
<dbReference type="EC" id="2.7.7.7" evidence="3"/>
<dbReference type="Gene3D" id="3.20.20.140">
    <property type="entry name" value="Metal-dependent hydrolases"/>
    <property type="match status" value="1"/>
</dbReference>
<dbReference type="PANTHER" id="PTHR32294:SF0">
    <property type="entry name" value="DNA POLYMERASE III SUBUNIT ALPHA"/>
    <property type="match status" value="1"/>
</dbReference>
<dbReference type="AlphaFoldDB" id="A0A1E5FZB4"/>
<evidence type="ECO:0000256" key="4">
    <source>
        <dbReference type="ARBA" id="ARBA00019114"/>
    </source>
</evidence>
<dbReference type="GO" id="GO:0003887">
    <property type="term" value="F:DNA-directed DNA polymerase activity"/>
    <property type="evidence" value="ECO:0007669"/>
    <property type="project" value="UniProtKB-KW"/>
</dbReference>
<keyword evidence="6" id="KW-0548">Nucleotidyltransferase</keyword>
<dbReference type="InterPro" id="IPR004805">
    <property type="entry name" value="DnaE2/DnaE/PolC"/>
</dbReference>
<dbReference type="Gene3D" id="1.10.10.1600">
    <property type="entry name" value="Bacterial DNA polymerase III alpha subunit, thumb domain"/>
    <property type="match status" value="1"/>
</dbReference>
<comment type="similarity">
    <text evidence="2">Belongs to the DNA polymerase type-C family. DnaE subfamily.</text>
</comment>
<dbReference type="EMBL" id="MIJE01000036">
    <property type="protein sequence ID" value="OEF95576.1"/>
    <property type="molecule type" value="Genomic_DNA"/>
</dbReference>
<dbReference type="InterPro" id="IPR011708">
    <property type="entry name" value="DNA_pol3_alpha_NTPase_dom"/>
</dbReference>
<evidence type="ECO:0000256" key="1">
    <source>
        <dbReference type="ARBA" id="ARBA00004496"/>
    </source>
</evidence>
<evidence type="ECO:0000256" key="5">
    <source>
        <dbReference type="ARBA" id="ARBA00022679"/>
    </source>
</evidence>
<evidence type="ECO:0000256" key="8">
    <source>
        <dbReference type="ARBA" id="ARBA00022932"/>
    </source>
</evidence>
<organism evidence="12 13">
    <name type="scientific">Desulfuribacillus alkaliarsenatis</name>
    <dbReference type="NCBI Taxonomy" id="766136"/>
    <lineage>
        <taxon>Bacteria</taxon>
        <taxon>Bacillati</taxon>
        <taxon>Bacillota</taxon>
        <taxon>Desulfuribacillia</taxon>
        <taxon>Desulfuribacillales</taxon>
        <taxon>Desulfuribacillaceae</taxon>
        <taxon>Desulfuribacillus</taxon>
    </lineage>
</organism>
<dbReference type="Gene3D" id="1.10.150.870">
    <property type="match status" value="1"/>
</dbReference>
<dbReference type="PANTHER" id="PTHR32294">
    <property type="entry name" value="DNA POLYMERASE III SUBUNIT ALPHA"/>
    <property type="match status" value="1"/>
</dbReference>
<dbReference type="Pfam" id="PF07733">
    <property type="entry name" value="DNA_pol3_alpha"/>
    <property type="match status" value="1"/>
</dbReference>
<dbReference type="Pfam" id="PF17657">
    <property type="entry name" value="DNA_pol3_finger"/>
    <property type="match status" value="1"/>
</dbReference>
<dbReference type="Pfam" id="PF01336">
    <property type="entry name" value="tRNA_anti-codon"/>
    <property type="match status" value="1"/>
</dbReference>
<dbReference type="NCBIfam" id="NF004226">
    <property type="entry name" value="PRK05673.1"/>
    <property type="match status" value="1"/>
</dbReference>
<evidence type="ECO:0000256" key="9">
    <source>
        <dbReference type="ARBA" id="ARBA00025611"/>
    </source>
</evidence>
<evidence type="ECO:0000313" key="13">
    <source>
        <dbReference type="Proteomes" id="UP000094296"/>
    </source>
</evidence>
<dbReference type="GO" id="GO:0006260">
    <property type="term" value="P:DNA replication"/>
    <property type="evidence" value="ECO:0007669"/>
    <property type="project" value="UniProtKB-KW"/>
</dbReference>
<dbReference type="CDD" id="cd04485">
    <property type="entry name" value="DnaE_OBF"/>
    <property type="match status" value="1"/>
</dbReference>
<proteinExistence type="inferred from homology"/>
<dbReference type="RefSeq" id="WP_069644389.1">
    <property type="nucleotide sequence ID" value="NZ_MIJE01000036.1"/>
</dbReference>
<keyword evidence="8" id="KW-0239">DNA-directed DNA polymerase</keyword>
<evidence type="ECO:0000256" key="7">
    <source>
        <dbReference type="ARBA" id="ARBA00022705"/>
    </source>
</evidence>
<comment type="caution">
    <text evidence="12">The sequence shown here is derived from an EMBL/GenBank/DDBJ whole genome shotgun (WGS) entry which is preliminary data.</text>
</comment>
<evidence type="ECO:0000259" key="11">
    <source>
        <dbReference type="SMART" id="SM00481"/>
    </source>
</evidence>
<dbReference type="InterPro" id="IPR004365">
    <property type="entry name" value="NA-bd_OB_tRNA"/>
</dbReference>
<dbReference type="InterPro" id="IPR004013">
    <property type="entry name" value="PHP_dom"/>
</dbReference>
<dbReference type="InterPro" id="IPR040982">
    <property type="entry name" value="DNA_pol3_finger"/>
</dbReference>
<accession>A0A1E5FZB4</accession>
<evidence type="ECO:0000256" key="3">
    <source>
        <dbReference type="ARBA" id="ARBA00012417"/>
    </source>
</evidence>
<dbReference type="CDD" id="cd12113">
    <property type="entry name" value="PHP_PolIIIA_DnaE3"/>
    <property type="match status" value="1"/>
</dbReference>
<dbReference type="InterPro" id="IPR003141">
    <property type="entry name" value="Pol/His_phosphatase_N"/>
</dbReference>
<sequence>MEFVHLHTHTQYSLLDGAGRIEDLVKKSKECGMPAIALTDHGVMYGAIPFYRACIDAGIKPIIGCEVYVAPGSRHDKQKHKGDNSYHLVLLAKNQTGYENLLYLVSKASIEGFYYRPRIDKELLAKHADGLIALSACLAGEIPRLLMYNEQQKAREVAQEFLQMFGQDNFYLELQDHGIPEQKTVNQALVNLGRELGIGVVATNDIHYVSKEDAIYHDKLLCIQTGKTLLDESRMKFPTNEFYLKTYNEMHRLFSYAPEALTNTMKIMDMCDFKIDFSQRHLPHFEVPEGESHQSYLKKICYLGLKERYRDDSEQSIYIERLDYELQVINNMGFDSYFLIVWDFMKFAHENKILTGPGRGSAAGSIVAYVLRITNIDPIKYNLLFERFLNPNRISMPDIDIDFDYERRGEVIDYVVNKYGEDKVAQIITFGTMAAKAAVRDAGRVMNLPYGDVDKIAKMIPNTLGITIEKALEVNPGLKEVYQQDENIKQLLDAAMAIEGLPRHASTHAAGVVIAKEELTKYVPLQKGNDDNSVVTQYPMDILESIGLLKMDFLGLRTLTIINDTLKNIYHRQGITIDLDTFTYDDTSTYELLSRGDTSGVFQLESIGMRNVLKELKPTNFEDIVAVLALYRPGPMENIPVYIKSKHGSIPVTYPHPMLEPILKDTYGIIVYQEQIMRIASEMAGFSLGQADLLRRAVSKKKREVLDEQRELFVTGCINTGFDKAVANQVYDTIVAFANYGFNRSHAAAYAVIAYQTAYLKANYPLEFMAAVLTGAMNSSDKVAQYIDDAKKSGITILPPDINESYANFTVSDAAIRFGLAAVKGVGQAVLLEIIKERKQKPFTSLFDFCERMSSHVCKKNVMENLIKCGAFASFGSRAMHLAGLELALDYGARRRKELADDQISLFGMLEEAGHVEEIPKLPEVPEFQNDELLEMERELLGLYISGHPLEKFRPLMTRYKVTRISELPEAKDDSTHNIMGMIQSKQQIMTKRGQLMAFLVIEDLTSTVEVVVFPELYKDTLHMLEKDTPILLKGKVQHQDEVTKMLAVKIADVMKLESEPNRLFIKFEYNNRTDDFDKLLNVLRKNPGSIPVILFDEKTKEYRALQAEYNISNSDNLMEQLIELISKESIVFK</sequence>
<name>A0A1E5FZB4_9FIRM</name>
<dbReference type="InterPro" id="IPR016195">
    <property type="entry name" value="Pol/histidinol_Pase-like"/>
</dbReference>
<dbReference type="InterPro" id="IPR029460">
    <property type="entry name" value="DNAPol_HHH"/>
</dbReference>
<keyword evidence="5" id="KW-0808">Transferase</keyword>
<dbReference type="InterPro" id="IPR012340">
    <property type="entry name" value="NA-bd_OB-fold"/>
</dbReference>
<dbReference type="Pfam" id="PF14579">
    <property type="entry name" value="HHH_6"/>
    <property type="match status" value="1"/>
</dbReference>
<evidence type="ECO:0000256" key="10">
    <source>
        <dbReference type="ARBA" id="ARBA00049244"/>
    </source>
</evidence>
<protein>
    <recommendedName>
        <fullName evidence="4">DNA polymerase III subunit alpha</fullName>
        <ecNumber evidence="3">2.7.7.7</ecNumber>
    </recommendedName>
</protein>
<feature type="domain" description="Polymerase/histidinol phosphatase N-terminal" evidence="11">
    <location>
        <begin position="4"/>
        <end position="71"/>
    </location>
</feature>
<reference evidence="12 13" key="1">
    <citation type="submission" date="2016-09" db="EMBL/GenBank/DDBJ databases">
        <title>Draft genome sequence for the type strain of Desulfuribacillus alkaliarsenatis AHT28, an obligately anaerobic, sulfidogenic bacterium isolated from Russian soda lake sediments.</title>
        <authorList>
            <person name="Abin C.A."/>
            <person name="Hollibaugh J.T."/>
        </authorList>
    </citation>
    <scope>NUCLEOTIDE SEQUENCE [LARGE SCALE GENOMIC DNA]</scope>
    <source>
        <strain evidence="12 13">AHT28</strain>
    </source>
</reference>
<dbReference type="SUPFAM" id="SSF89550">
    <property type="entry name" value="PHP domain-like"/>
    <property type="match status" value="1"/>
</dbReference>
<evidence type="ECO:0000256" key="6">
    <source>
        <dbReference type="ARBA" id="ARBA00022695"/>
    </source>
</evidence>
<comment type="catalytic activity">
    <reaction evidence="10">
        <text>DNA(n) + a 2'-deoxyribonucleoside 5'-triphosphate = DNA(n+1) + diphosphate</text>
        <dbReference type="Rhea" id="RHEA:22508"/>
        <dbReference type="Rhea" id="RHEA-COMP:17339"/>
        <dbReference type="Rhea" id="RHEA-COMP:17340"/>
        <dbReference type="ChEBI" id="CHEBI:33019"/>
        <dbReference type="ChEBI" id="CHEBI:61560"/>
        <dbReference type="ChEBI" id="CHEBI:173112"/>
        <dbReference type="EC" id="2.7.7.7"/>
    </reaction>
</comment>
<dbReference type="Pfam" id="PF02811">
    <property type="entry name" value="PHP"/>
    <property type="match status" value="1"/>
</dbReference>
<dbReference type="STRING" id="766136.BHF68_12020"/>
<evidence type="ECO:0000256" key="2">
    <source>
        <dbReference type="ARBA" id="ARBA00009496"/>
    </source>
</evidence>
<dbReference type="GO" id="GO:0005737">
    <property type="term" value="C:cytoplasm"/>
    <property type="evidence" value="ECO:0007669"/>
    <property type="project" value="UniProtKB-SubCell"/>
</dbReference>
<evidence type="ECO:0000313" key="12">
    <source>
        <dbReference type="EMBL" id="OEF95576.1"/>
    </source>
</evidence>
<dbReference type="GO" id="GO:0003676">
    <property type="term" value="F:nucleic acid binding"/>
    <property type="evidence" value="ECO:0007669"/>
    <property type="project" value="InterPro"/>
</dbReference>
<dbReference type="SMART" id="SM00481">
    <property type="entry name" value="POLIIIAc"/>
    <property type="match status" value="1"/>
</dbReference>
<dbReference type="GO" id="GO:0008408">
    <property type="term" value="F:3'-5' exonuclease activity"/>
    <property type="evidence" value="ECO:0007669"/>
    <property type="project" value="InterPro"/>
</dbReference>
<dbReference type="OrthoDB" id="9803237at2"/>
<dbReference type="NCBIfam" id="TIGR00594">
    <property type="entry name" value="polc"/>
    <property type="match status" value="1"/>
</dbReference>
<dbReference type="SUPFAM" id="SSF160975">
    <property type="entry name" value="AF1531-like"/>
    <property type="match status" value="1"/>
</dbReference>
<comment type="subcellular location">
    <subcellularLocation>
        <location evidence="1">Cytoplasm</location>
    </subcellularLocation>
</comment>
<keyword evidence="7" id="KW-0235">DNA replication</keyword>
<keyword evidence="13" id="KW-1185">Reference proteome</keyword>
<comment type="function">
    <text evidence="9">DNA polymerase III is a complex, multichain enzyme responsible for most of the replicative synthesis in bacteria. This DNA polymerase also exhibits 3' to 5' exonuclease activity. The alpha chain is the DNA polymerase.</text>
</comment>